<protein>
    <submittedName>
        <fullName evidence="2">Uncharacterized protein</fullName>
    </submittedName>
</protein>
<feature type="compositionally biased region" description="Basic and acidic residues" evidence="1">
    <location>
        <begin position="134"/>
        <end position="143"/>
    </location>
</feature>
<feature type="compositionally biased region" description="Polar residues" evidence="1">
    <location>
        <begin position="336"/>
        <end position="374"/>
    </location>
</feature>
<dbReference type="Proteomes" id="UP000244811">
    <property type="component" value="Chromosome 1"/>
</dbReference>
<accession>A0A976MCX0</accession>
<organism evidence="2 3">
    <name type="scientific">Theileria orientalis</name>
    <dbReference type="NCBI Taxonomy" id="68886"/>
    <lineage>
        <taxon>Eukaryota</taxon>
        <taxon>Sar</taxon>
        <taxon>Alveolata</taxon>
        <taxon>Apicomplexa</taxon>
        <taxon>Aconoidasida</taxon>
        <taxon>Piroplasmida</taxon>
        <taxon>Theileriidae</taxon>
        <taxon>Theileria</taxon>
    </lineage>
</organism>
<feature type="compositionally biased region" description="Low complexity" evidence="1">
    <location>
        <begin position="251"/>
        <end position="261"/>
    </location>
</feature>
<feature type="region of interest" description="Disordered" evidence="1">
    <location>
        <begin position="336"/>
        <end position="381"/>
    </location>
</feature>
<feature type="compositionally biased region" description="Polar residues" evidence="1">
    <location>
        <begin position="207"/>
        <end position="250"/>
    </location>
</feature>
<gene>
    <name evidence="2" type="ORF">MACK_000918</name>
</gene>
<name>A0A976MCX0_THEOR</name>
<proteinExistence type="predicted"/>
<dbReference type="EMBL" id="CP056069">
    <property type="protein sequence ID" value="UKK00844.2"/>
    <property type="molecule type" value="Genomic_DNA"/>
</dbReference>
<evidence type="ECO:0000313" key="3">
    <source>
        <dbReference type="Proteomes" id="UP000244811"/>
    </source>
</evidence>
<feature type="compositionally biased region" description="Acidic residues" evidence="1">
    <location>
        <begin position="55"/>
        <end position="67"/>
    </location>
</feature>
<evidence type="ECO:0000313" key="2">
    <source>
        <dbReference type="EMBL" id="UKK00844.2"/>
    </source>
</evidence>
<dbReference type="AlphaFoldDB" id="A0A976MCX0"/>
<sequence>MSNFDKLNRLKSFNERNGFLSNADKLISSSIKKQLYGTDHSYDGYTQISGADSDVGPENENLGEENDSPYSGNRQTSTSSYDSDEDSDFYDDESSSYSDDSEEHNKLSDSGESKSPQALKSQKPGVLNSSNGEVYKDEAHNESSKGNTNNDPGYKHEFKFGPDNEYLKNVFSNLESQLSKVRLGYQASLSNRSLESSILKQDLRRSQSMSTLKSGTSIDNTAGNKFVPVNQSSNSHLARSDSNGSNRYTRSSSFSNLSISNSNKQDNFDLNKWFDELPPGLRNFVEIESSNNSVDRNNSFRNSNSNDSELMKQNTMYENSADSKSSPVREVKFASNLSASNADNTPGPTKNTAESSKNETESANNRQELVSNETKSNEGTRGYLDKLTKDYINPIKKLFSEDLKNDIKDEIMYFKEDLTYLKDGIVDLYNKSPKMLQNLMNEESESELSENAKIEKKLLVNPNSYYLQSTRNTNSIVSNYLADDGKDAVKMGSSTKAADAQGSKTKGNFKVFNIHDTYECFDISDQTKLTHVSAFDINHANQNYSLAREDDSEEDEGKVVTSISDYNIEFLSNLSKVNEKCNMLNSHKISCNLVKPWFTNPINEKIQISSNRSKLSRSSKVKTEEKHLVTDDNVKYLIKKTDDKVKYIIDDGSKPNVEDNKKVPINIYDMENYYEGVNYEYQNEEGKTFYDPISHFERVKDSKKKTLDNTDWAMFGRPLVKKTKETVLK</sequence>
<feature type="compositionally biased region" description="Polar residues" evidence="1">
    <location>
        <begin position="68"/>
        <end position="78"/>
    </location>
</feature>
<feature type="region of interest" description="Disordered" evidence="1">
    <location>
        <begin position="40"/>
        <end position="157"/>
    </location>
</feature>
<feature type="compositionally biased region" description="Acidic residues" evidence="1">
    <location>
        <begin position="82"/>
        <end position="102"/>
    </location>
</feature>
<evidence type="ECO:0000256" key="1">
    <source>
        <dbReference type="SAM" id="MobiDB-lite"/>
    </source>
</evidence>
<feature type="region of interest" description="Disordered" evidence="1">
    <location>
        <begin position="207"/>
        <end position="261"/>
    </location>
</feature>
<reference evidence="2" key="1">
    <citation type="submission" date="2022-07" db="EMBL/GenBank/DDBJ databases">
        <title>Evaluation of T. orientalis genome assembly methods using nanopore sequencing and analysis of variation between genomes.</title>
        <authorList>
            <person name="Yam J."/>
            <person name="Micallef M.L."/>
            <person name="Liu M."/>
            <person name="Djordjevic S.P."/>
            <person name="Bogema D.R."/>
            <person name="Jenkins C."/>
        </authorList>
    </citation>
    <scope>NUCLEOTIDE SEQUENCE</scope>
    <source>
        <strain evidence="2">Goon Nure</strain>
    </source>
</reference>
<feature type="compositionally biased region" description="Basic and acidic residues" evidence="1">
    <location>
        <begin position="103"/>
        <end position="112"/>
    </location>
</feature>